<evidence type="ECO:0000313" key="2">
    <source>
        <dbReference type="EMBL" id="CAH0663851.1"/>
    </source>
</evidence>
<protein>
    <recommendedName>
        <fullName evidence="4">N-acetyltransferase domain-containing protein</fullName>
    </recommendedName>
</protein>
<keyword evidence="3" id="KW-1185">Reference proteome</keyword>
<sequence>MSTVLNFLRQFSARGVFWMSGTPRCLTRPVRRQYADTPKPDSSTKQVVAQGTENEQLVRVRRARASDVPRVLRFVRENVRVAFPALGAPFPNHIIMLNDYVARALSQGHSMLAEQQETRRGWPQILGLALSTSICPWDAALLERWARCVRCPRSRHLMNFTAHCIRAPALHDKYRVHNILQVLLIVPQDKPKRSEIIQALAKNSIQRGKDVGIPLIRFDVTNEFTSKSLEGLNLKKEWHLSYEILPNAMKDKDSSASTSVGYQPQKSKTDRSQPASGNFITVYTALSNHSKPTETRKTA</sequence>
<gene>
    <name evidence="2" type="ORF">CHILSU_LOCUS317</name>
</gene>
<dbReference type="Gene3D" id="3.40.630.30">
    <property type="match status" value="1"/>
</dbReference>
<evidence type="ECO:0000256" key="1">
    <source>
        <dbReference type="SAM" id="MobiDB-lite"/>
    </source>
</evidence>
<feature type="region of interest" description="Disordered" evidence="1">
    <location>
        <begin position="251"/>
        <end position="299"/>
    </location>
</feature>
<reference evidence="2" key="1">
    <citation type="submission" date="2021-12" db="EMBL/GenBank/DDBJ databases">
        <authorList>
            <person name="King R."/>
        </authorList>
    </citation>
    <scope>NUCLEOTIDE SEQUENCE</scope>
</reference>
<organism evidence="2 3">
    <name type="scientific">Chilo suppressalis</name>
    <name type="common">Asiatic rice borer moth</name>
    <dbReference type="NCBI Taxonomy" id="168631"/>
    <lineage>
        <taxon>Eukaryota</taxon>
        <taxon>Metazoa</taxon>
        <taxon>Ecdysozoa</taxon>
        <taxon>Arthropoda</taxon>
        <taxon>Hexapoda</taxon>
        <taxon>Insecta</taxon>
        <taxon>Pterygota</taxon>
        <taxon>Neoptera</taxon>
        <taxon>Endopterygota</taxon>
        <taxon>Lepidoptera</taxon>
        <taxon>Glossata</taxon>
        <taxon>Ditrysia</taxon>
        <taxon>Pyraloidea</taxon>
        <taxon>Crambidae</taxon>
        <taxon>Crambinae</taxon>
        <taxon>Chilo</taxon>
    </lineage>
</organism>
<dbReference type="Proteomes" id="UP001153292">
    <property type="component" value="Chromosome 1"/>
</dbReference>
<feature type="compositionally biased region" description="Polar residues" evidence="1">
    <location>
        <begin position="255"/>
        <end position="290"/>
    </location>
</feature>
<accession>A0ABN8E9I5</accession>
<dbReference type="EMBL" id="OU963894">
    <property type="protein sequence ID" value="CAH0663851.1"/>
    <property type="molecule type" value="Genomic_DNA"/>
</dbReference>
<evidence type="ECO:0008006" key="4">
    <source>
        <dbReference type="Google" id="ProtNLM"/>
    </source>
</evidence>
<evidence type="ECO:0000313" key="3">
    <source>
        <dbReference type="Proteomes" id="UP001153292"/>
    </source>
</evidence>
<proteinExistence type="predicted"/>
<name>A0ABN8E9I5_CHISP</name>